<protein>
    <submittedName>
        <fullName evidence="3">Carbohydrate binding family 9 domain-containing protein</fullName>
    </submittedName>
</protein>
<dbReference type="Proteomes" id="UP000627446">
    <property type="component" value="Unassembled WGS sequence"/>
</dbReference>
<gene>
    <name evidence="3" type="ORF">H8K36_14960</name>
</gene>
<comment type="caution">
    <text evidence="3">The sequence shown here is derived from an EMBL/GenBank/DDBJ whole genome shotgun (WGS) entry which is preliminary data.</text>
</comment>
<feature type="domain" description="DUF5916" evidence="2">
    <location>
        <begin position="253"/>
        <end position="331"/>
    </location>
</feature>
<sequence length="732" mass="82683">MLKKIILSLLLSGVVSGAVARDLAIPRAAQPPKLQDYLKGEPASHGFKITEFKQRNPGDGTPISKPTTAYLSYDDTHFYAVFVAKDDPALIRARIAKREDIDGDDIVILELDTFHDKRRSFSFFINPYGVQFDSKRTEGFDPDVNFDTQWESEGQLTDDGYVVRVAIPFKSLRFKSADVQTWGVGVGRVISRLNEESFWPYITKQIAGVVPQLATVKIPEKLSVGRNAQINPFVFAGNSKVLDSENLQKPMWQRENKVQGGLDAKWVLGDAAAVDVTIKPDFSDVDSDEPQIVVGKRYEVLFPEKRPFFLENSSFFQTPNPLFFSRRIAQPSAGVRVTGRADSWSYGGLLIDDEMQTDGETNSPKAHISMARVQKDLSSNFSLGALLTDRKAGSQRDTVLGIDARYQYDDNWIFQSQLARSEKQEGQQKQSAHLNYLEAKHQGKHVEYLAKYIDISNGFADRLAFLPRTNYKQFHQEVRYVEHVEANDFLHRYGVISNGEVSRSQQNELQDWALDVGVFAEGSRDAWLEVFTRHAFEKYEGKGFDKRGWLVGGGSAWFDWLRVNTVIGAMDSINYTPAAGVNAGLGRGRSFDVNVAIKLHPQWRLEEHLLWNDLQMSGDGKHSGSMSVFRNMMWRSKLSYQLTRFLGMRLIADYHVLASNPSLSNLTSGKQLNTDFQVNYTLSPGTSIIAGYGNRQENLAQIGNPQTLVRTEDLNLRTGRRAFIKLNYLYQF</sequence>
<reference evidence="3" key="1">
    <citation type="submission" date="2020-08" db="EMBL/GenBank/DDBJ databases">
        <title>Novel species isolated from subtropical streams in China.</title>
        <authorList>
            <person name="Lu H."/>
        </authorList>
    </citation>
    <scope>NUCLEOTIDE SEQUENCE</scope>
    <source>
        <strain evidence="3">LX22W</strain>
    </source>
</reference>
<feature type="signal peptide" evidence="1">
    <location>
        <begin position="1"/>
        <end position="20"/>
    </location>
</feature>
<evidence type="ECO:0000256" key="1">
    <source>
        <dbReference type="SAM" id="SignalP"/>
    </source>
</evidence>
<dbReference type="AlphaFoldDB" id="A0A923HP94"/>
<dbReference type="Gene3D" id="2.60.40.1190">
    <property type="match status" value="1"/>
</dbReference>
<name>A0A923HP94_9BURK</name>
<keyword evidence="4" id="KW-1185">Reference proteome</keyword>
<dbReference type="EMBL" id="JACOFZ010000006">
    <property type="protein sequence ID" value="MBC3882687.1"/>
    <property type="molecule type" value="Genomic_DNA"/>
</dbReference>
<dbReference type="Pfam" id="PF19313">
    <property type="entry name" value="DUF5916"/>
    <property type="match status" value="1"/>
</dbReference>
<evidence type="ECO:0000259" key="2">
    <source>
        <dbReference type="Pfam" id="PF19313"/>
    </source>
</evidence>
<dbReference type="CDD" id="cd09618">
    <property type="entry name" value="CBM9_like_2"/>
    <property type="match status" value="1"/>
</dbReference>
<keyword evidence="1" id="KW-0732">Signal</keyword>
<accession>A0A923HP94</accession>
<feature type="chain" id="PRO_5037172536" evidence="1">
    <location>
        <begin position="21"/>
        <end position="732"/>
    </location>
</feature>
<dbReference type="RefSeq" id="WP_186917300.1">
    <property type="nucleotide sequence ID" value="NZ_JACOFZ010000006.1"/>
</dbReference>
<evidence type="ECO:0000313" key="3">
    <source>
        <dbReference type="EMBL" id="MBC3882687.1"/>
    </source>
</evidence>
<dbReference type="SUPFAM" id="SSF49344">
    <property type="entry name" value="CBD9-like"/>
    <property type="match status" value="1"/>
</dbReference>
<organism evidence="3 4">
    <name type="scientific">Undibacterium nitidum</name>
    <dbReference type="NCBI Taxonomy" id="2762298"/>
    <lineage>
        <taxon>Bacteria</taxon>
        <taxon>Pseudomonadati</taxon>
        <taxon>Pseudomonadota</taxon>
        <taxon>Betaproteobacteria</taxon>
        <taxon>Burkholderiales</taxon>
        <taxon>Oxalobacteraceae</taxon>
        <taxon>Undibacterium</taxon>
    </lineage>
</organism>
<dbReference type="InterPro" id="IPR045670">
    <property type="entry name" value="DUF5916"/>
</dbReference>
<evidence type="ECO:0000313" key="4">
    <source>
        <dbReference type="Proteomes" id="UP000627446"/>
    </source>
</evidence>
<proteinExistence type="predicted"/>